<dbReference type="InterPro" id="IPR036097">
    <property type="entry name" value="HisK_dim/P_sf"/>
</dbReference>
<dbReference type="PANTHER" id="PTHR45436:SF5">
    <property type="entry name" value="SENSOR HISTIDINE KINASE TRCS"/>
    <property type="match status" value="1"/>
</dbReference>
<dbReference type="GO" id="GO:0016301">
    <property type="term" value="F:kinase activity"/>
    <property type="evidence" value="ECO:0007669"/>
    <property type="project" value="UniProtKB-KW"/>
</dbReference>
<comment type="subcellular location">
    <subcellularLocation>
        <location evidence="2">Membrane</location>
    </subcellularLocation>
</comment>
<evidence type="ECO:0000256" key="9">
    <source>
        <dbReference type="ARBA" id="ARBA00023136"/>
    </source>
</evidence>
<dbReference type="EC" id="2.7.13.3" evidence="3"/>
<dbReference type="InterPro" id="IPR004358">
    <property type="entry name" value="Sig_transdc_His_kin-like_C"/>
</dbReference>
<evidence type="ECO:0000256" key="7">
    <source>
        <dbReference type="ARBA" id="ARBA00022777"/>
    </source>
</evidence>
<evidence type="ECO:0000256" key="6">
    <source>
        <dbReference type="ARBA" id="ARBA00022692"/>
    </source>
</evidence>
<dbReference type="PRINTS" id="PR00344">
    <property type="entry name" value="BCTRLSENSOR"/>
</dbReference>
<feature type="transmembrane region" description="Helical" evidence="10">
    <location>
        <begin position="12"/>
        <end position="35"/>
    </location>
</feature>
<evidence type="ECO:0000256" key="1">
    <source>
        <dbReference type="ARBA" id="ARBA00000085"/>
    </source>
</evidence>
<dbReference type="PROSITE" id="PS50109">
    <property type="entry name" value="HIS_KIN"/>
    <property type="match status" value="1"/>
</dbReference>
<dbReference type="SUPFAM" id="SSF55874">
    <property type="entry name" value="ATPase domain of HSP90 chaperone/DNA topoisomerase II/histidine kinase"/>
    <property type="match status" value="1"/>
</dbReference>
<dbReference type="InterPro" id="IPR036890">
    <property type="entry name" value="HATPase_C_sf"/>
</dbReference>
<gene>
    <name evidence="12" type="ORF">POL25_04875</name>
</gene>
<keyword evidence="9 10" id="KW-0472">Membrane</keyword>
<dbReference type="InterPro" id="IPR050428">
    <property type="entry name" value="TCS_sensor_his_kinase"/>
</dbReference>
<evidence type="ECO:0000313" key="13">
    <source>
        <dbReference type="Proteomes" id="UP001221686"/>
    </source>
</evidence>
<reference evidence="12 13" key="1">
    <citation type="submission" date="2022-11" db="EMBL/GenBank/DDBJ databases">
        <title>Minimal conservation of predation-associated metabolite biosynthetic gene clusters underscores biosynthetic potential of Myxococcota including descriptions for ten novel species: Archangium lansinium sp. nov., Myxococcus landrumus sp. nov., Nannocystis bai.</title>
        <authorList>
            <person name="Ahearne A."/>
            <person name="Stevens C."/>
            <person name="Dowd S."/>
        </authorList>
    </citation>
    <scope>NUCLEOTIDE SEQUENCE [LARGE SCALE GENOMIC DNA]</scope>
    <source>
        <strain evidence="12 13">BB15-2</strain>
    </source>
</reference>
<evidence type="ECO:0000256" key="2">
    <source>
        <dbReference type="ARBA" id="ARBA00004370"/>
    </source>
</evidence>
<evidence type="ECO:0000256" key="4">
    <source>
        <dbReference type="ARBA" id="ARBA00022553"/>
    </source>
</evidence>
<dbReference type="InterPro" id="IPR003661">
    <property type="entry name" value="HisK_dim/P_dom"/>
</dbReference>
<dbReference type="Proteomes" id="UP001221686">
    <property type="component" value="Unassembled WGS sequence"/>
</dbReference>
<keyword evidence="8 10" id="KW-1133">Transmembrane helix</keyword>
<feature type="transmembrane region" description="Helical" evidence="10">
    <location>
        <begin position="148"/>
        <end position="166"/>
    </location>
</feature>
<protein>
    <recommendedName>
        <fullName evidence="3">histidine kinase</fullName>
        <ecNumber evidence="3">2.7.13.3</ecNumber>
    </recommendedName>
</protein>
<proteinExistence type="predicted"/>
<keyword evidence="6 10" id="KW-0812">Transmembrane</keyword>
<dbReference type="CDD" id="cd00082">
    <property type="entry name" value="HisKA"/>
    <property type="match status" value="1"/>
</dbReference>
<evidence type="ECO:0000313" key="12">
    <source>
        <dbReference type="EMBL" id="MDC0716212.1"/>
    </source>
</evidence>
<keyword evidence="7 12" id="KW-0418">Kinase</keyword>
<feature type="domain" description="Histidine kinase" evidence="11">
    <location>
        <begin position="233"/>
        <end position="438"/>
    </location>
</feature>
<evidence type="ECO:0000256" key="5">
    <source>
        <dbReference type="ARBA" id="ARBA00022679"/>
    </source>
</evidence>
<dbReference type="Gene3D" id="3.30.565.10">
    <property type="entry name" value="Histidine kinase-like ATPase, C-terminal domain"/>
    <property type="match status" value="1"/>
</dbReference>
<dbReference type="SMART" id="SM00387">
    <property type="entry name" value="HATPase_c"/>
    <property type="match status" value="1"/>
</dbReference>
<keyword evidence="4" id="KW-0597">Phosphoprotein</keyword>
<organism evidence="12 13">
    <name type="scientific">Nannocystis bainbridge</name>
    <dbReference type="NCBI Taxonomy" id="2995303"/>
    <lineage>
        <taxon>Bacteria</taxon>
        <taxon>Pseudomonadati</taxon>
        <taxon>Myxococcota</taxon>
        <taxon>Polyangia</taxon>
        <taxon>Nannocystales</taxon>
        <taxon>Nannocystaceae</taxon>
        <taxon>Nannocystis</taxon>
    </lineage>
</organism>
<keyword evidence="5" id="KW-0808">Transferase</keyword>
<sequence>MSVVQTVLKAYLVSVIAFAVATVAVGSAAMLVIMVRRDDAHATALARTLGTELRDHEADPRPEKDALIAPELQAEQWFGRRIEAWRGTERIGGPSARGVLAGWVGEQGCRQVELQGTWSRVCAIETDAAITIVVASPLAAILADVVPLIGAMIVTALAVTVALSILGRGWLRRRLSPLAEFERQIGGLQVLDRNQRIESDWGVAEVDTLASTLNSLFERIQRSVEREQRFVADAAHELRTPLTRLCGQLELASEELPVGSELHDRVTAAARTSQELGRTMEILLALARNQAITGEAVDLDEVVTACVASLPPAEAARVHVRRGEPAIVRGDELLLRLALGNLLDNALKYSPGAVEIGTYAGEDEAVVQVDDHGPGLSEADLTRIRTPFVRGSNHARRVRGAGLGLALVEHVAALHRGALGLANTGDGLRATLRFSSWRSSALGDG</sequence>
<dbReference type="RefSeq" id="WP_272084659.1">
    <property type="nucleotide sequence ID" value="NZ_JAQNDL010000001.1"/>
</dbReference>
<evidence type="ECO:0000256" key="8">
    <source>
        <dbReference type="ARBA" id="ARBA00022989"/>
    </source>
</evidence>
<keyword evidence="13" id="KW-1185">Reference proteome</keyword>
<dbReference type="PANTHER" id="PTHR45436">
    <property type="entry name" value="SENSOR HISTIDINE KINASE YKOH"/>
    <property type="match status" value="1"/>
</dbReference>
<dbReference type="InterPro" id="IPR003594">
    <property type="entry name" value="HATPase_dom"/>
</dbReference>
<accession>A0ABT5DRD6</accession>
<dbReference type="Pfam" id="PF00512">
    <property type="entry name" value="HisKA"/>
    <property type="match status" value="1"/>
</dbReference>
<dbReference type="Pfam" id="PF02518">
    <property type="entry name" value="HATPase_c"/>
    <property type="match status" value="1"/>
</dbReference>
<comment type="catalytic activity">
    <reaction evidence="1">
        <text>ATP + protein L-histidine = ADP + protein N-phospho-L-histidine.</text>
        <dbReference type="EC" id="2.7.13.3"/>
    </reaction>
</comment>
<dbReference type="SUPFAM" id="SSF47384">
    <property type="entry name" value="Homodimeric domain of signal transducing histidine kinase"/>
    <property type="match status" value="1"/>
</dbReference>
<dbReference type="Gene3D" id="1.10.287.130">
    <property type="match status" value="1"/>
</dbReference>
<evidence type="ECO:0000256" key="10">
    <source>
        <dbReference type="SAM" id="Phobius"/>
    </source>
</evidence>
<dbReference type="SMART" id="SM00388">
    <property type="entry name" value="HisKA"/>
    <property type="match status" value="1"/>
</dbReference>
<dbReference type="EMBL" id="JAQNDL010000001">
    <property type="protein sequence ID" value="MDC0716212.1"/>
    <property type="molecule type" value="Genomic_DNA"/>
</dbReference>
<dbReference type="InterPro" id="IPR005467">
    <property type="entry name" value="His_kinase_dom"/>
</dbReference>
<comment type="caution">
    <text evidence="12">The sequence shown here is derived from an EMBL/GenBank/DDBJ whole genome shotgun (WGS) entry which is preliminary data.</text>
</comment>
<name>A0ABT5DRD6_9BACT</name>
<evidence type="ECO:0000256" key="3">
    <source>
        <dbReference type="ARBA" id="ARBA00012438"/>
    </source>
</evidence>
<evidence type="ECO:0000259" key="11">
    <source>
        <dbReference type="PROSITE" id="PS50109"/>
    </source>
</evidence>